<feature type="transmembrane region" description="Helical" evidence="1">
    <location>
        <begin position="56"/>
        <end position="79"/>
    </location>
</feature>
<feature type="transmembrane region" description="Helical" evidence="1">
    <location>
        <begin position="12"/>
        <end position="36"/>
    </location>
</feature>
<evidence type="ECO:0000313" key="3">
    <source>
        <dbReference type="Proteomes" id="UP000276985"/>
    </source>
</evidence>
<name>A0ABD7JTR8_PSEAI</name>
<evidence type="ECO:0000313" key="2">
    <source>
        <dbReference type="EMBL" id="RTS38813.1"/>
    </source>
</evidence>
<evidence type="ECO:0000256" key="1">
    <source>
        <dbReference type="SAM" id="Phobius"/>
    </source>
</evidence>
<reference evidence="2 3" key="1">
    <citation type="submission" date="2018-12" db="EMBL/GenBank/DDBJ databases">
        <title>Pseudomonas aeruginosa Diversity Panel.</title>
        <authorList>
            <person name="Snesrud E."/>
            <person name="Mcgann P."/>
        </authorList>
    </citation>
    <scope>NUCLEOTIDE SEQUENCE [LARGE SCALE GENOMIC DNA]</scope>
    <source>
        <strain evidence="2 3">MRSN6241</strain>
    </source>
</reference>
<organism evidence="2 3">
    <name type="scientific">Pseudomonas aeruginosa</name>
    <dbReference type="NCBI Taxonomy" id="287"/>
    <lineage>
        <taxon>Bacteria</taxon>
        <taxon>Pseudomonadati</taxon>
        <taxon>Pseudomonadota</taxon>
        <taxon>Gammaproteobacteria</taxon>
        <taxon>Pseudomonadales</taxon>
        <taxon>Pseudomonadaceae</taxon>
        <taxon>Pseudomonas</taxon>
    </lineage>
</organism>
<keyword evidence="1" id="KW-0472">Membrane</keyword>
<dbReference type="GeneID" id="40042167"/>
<gene>
    <name evidence="2" type="ORF">DY940_33180</name>
</gene>
<dbReference type="AlphaFoldDB" id="A0ABD7JTR8"/>
<proteinExistence type="predicted"/>
<comment type="caution">
    <text evidence="2">The sequence shown here is derived from an EMBL/GenBank/DDBJ whole genome shotgun (WGS) entry which is preliminary data.</text>
</comment>
<keyword evidence="1" id="KW-1133">Transmembrane helix</keyword>
<protein>
    <submittedName>
        <fullName evidence="2">Uncharacterized protein</fullName>
    </submittedName>
</protein>
<dbReference type="Proteomes" id="UP000276985">
    <property type="component" value="Unassembled WGS sequence"/>
</dbReference>
<dbReference type="EMBL" id="RXTL01000061">
    <property type="protein sequence ID" value="RTS38813.1"/>
    <property type="molecule type" value="Genomic_DNA"/>
</dbReference>
<dbReference type="RefSeq" id="WP_019484764.1">
    <property type="nucleotide sequence ID" value="NZ_CAXYQZ010000002.1"/>
</dbReference>
<sequence>MPKINSKLIGYLMILSSIILGVTGISTITKIQSLIISQAVKMANASESGIDQWPELAFALCLPLAMVTVFLFFFGLQLVSKRLEIVRPGVTAQ</sequence>
<accession>A0ABD7JTR8</accession>
<keyword evidence="1" id="KW-0812">Transmembrane</keyword>